<proteinExistence type="predicted"/>
<dbReference type="OrthoDB" id="288942at2759"/>
<protein>
    <submittedName>
        <fullName evidence="1">Uncharacterized protein</fullName>
    </submittedName>
</protein>
<dbReference type="Proteomes" id="UP000799438">
    <property type="component" value="Unassembled WGS sequence"/>
</dbReference>
<dbReference type="GeneID" id="54297080"/>
<sequence length="307" mass="35829">MRSESNACRERRLATREIRRGLNAINPSNIANLQRQSPLWSKLPAEIRNEIFRLAVSQHPDHTRPYEENSYHYRPGYTHAPRVCIDLLLTCRLAYWETSPIPLRSATITVWHGRGPRPPYAWPFAALTAKNAEGLTHVHLFTQLFWLENTESLSGYTRLPTFRPKKLTITIRHSDWWFWESDSPLRIRDGWVAAFRPPPSLTELVMEFETLTRKKNQLDGILQDVVNWRFMGPDDRVFVNKPELVKRWNWTGRADLDGVKWQPHYTPANPTNTIEYYVVNLTWHPLAESADPQRGDAERQSCPPLKA</sequence>
<dbReference type="EMBL" id="ML995474">
    <property type="protein sequence ID" value="KAF2147417.1"/>
    <property type="molecule type" value="Genomic_DNA"/>
</dbReference>
<dbReference type="PANTHER" id="PTHR42085">
    <property type="entry name" value="F-BOX DOMAIN-CONTAINING PROTEIN"/>
    <property type="match status" value="1"/>
</dbReference>
<dbReference type="InterPro" id="IPR038883">
    <property type="entry name" value="AN11006-like"/>
</dbReference>
<keyword evidence="2" id="KW-1185">Reference proteome</keyword>
<dbReference type="RefSeq" id="XP_033403125.1">
    <property type="nucleotide sequence ID" value="XM_033539584.1"/>
</dbReference>
<accession>A0A6A6BWY5</accession>
<dbReference type="AlphaFoldDB" id="A0A6A6BWY5"/>
<evidence type="ECO:0000313" key="1">
    <source>
        <dbReference type="EMBL" id="KAF2147417.1"/>
    </source>
</evidence>
<reference evidence="1" key="1">
    <citation type="journal article" date="2020" name="Stud. Mycol.">
        <title>101 Dothideomycetes genomes: a test case for predicting lifestyles and emergence of pathogens.</title>
        <authorList>
            <person name="Haridas S."/>
            <person name="Albert R."/>
            <person name="Binder M."/>
            <person name="Bloem J."/>
            <person name="Labutti K."/>
            <person name="Salamov A."/>
            <person name="Andreopoulos B."/>
            <person name="Baker S."/>
            <person name="Barry K."/>
            <person name="Bills G."/>
            <person name="Bluhm B."/>
            <person name="Cannon C."/>
            <person name="Castanera R."/>
            <person name="Culley D."/>
            <person name="Daum C."/>
            <person name="Ezra D."/>
            <person name="Gonzalez J."/>
            <person name="Henrissat B."/>
            <person name="Kuo A."/>
            <person name="Liang C."/>
            <person name="Lipzen A."/>
            <person name="Lutzoni F."/>
            <person name="Magnuson J."/>
            <person name="Mondo S."/>
            <person name="Nolan M."/>
            <person name="Ohm R."/>
            <person name="Pangilinan J."/>
            <person name="Park H.-J."/>
            <person name="Ramirez L."/>
            <person name="Alfaro M."/>
            <person name="Sun H."/>
            <person name="Tritt A."/>
            <person name="Yoshinaga Y."/>
            <person name="Zwiers L.-H."/>
            <person name="Turgeon B."/>
            <person name="Goodwin S."/>
            <person name="Spatafora J."/>
            <person name="Crous P."/>
            <person name="Grigoriev I."/>
        </authorList>
    </citation>
    <scope>NUCLEOTIDE SEQUENCE</scope>
    <source>
        <strain evidence="1">CBS 121167</strain>
    </source>
</reference>
<gene>
    <name evidence="1" type="ORF">K452DRAFT_282416</name>
</gene>
<evidence type="ECO:0000313" key="2">
    <source>
        <dbReference type="Proteomes" id="UP000799438"/>
    </source>
</evidence>
<name>A0A6A6BWY5_9PEZI</name>
<organism evidence="1 2">
    <name type="scientific">Aplosporella prunicola CBS 121167</name>
    <dbReference type="NCBI Taxonomy" id="1176127"/>
    <lineage>
        <taxon>Eukaryota</taxon>
        <taxon>Fungi</taxon>
        <taxon>Dikarya</taxon>
        <taxon>Ascomycota</taxon>
        <taxon>Pezizomycotina</taxon>
        <taxon>Dothideomycetes</taxon>
        <taxon>Dothideomycetes incertae sedis</taxon>
        <taxon>Botryosphaeriales</taxon>
        <taxon>Aplosporellaceae</taxon>
        <taxon>Aplosporella</taxon>
    </lineage>
</organism>
<dbReference type="PANTHER" id="PTHR42085:SF1">
    <property type="entry name" value="F-BOX DOMAIN-CONTAINING PROTEIN"/>
    <property type="match status" value="1"/>
</dbReference>